<keyword evidence="7" id="KW-0121">Carboxypeptidase</keyword>
<gene>
    <name evidence="23" type="ORF">KWG56_01970</name>
</gene>
<evidence type="ECO:0000256" key="21">
    <source>
        <dbReference type="SAM" id="SignalP"/>
    </source>
</evidence>
<evidence type="ECO:0000256" key="9">
    <source>
        <dbReference type="ARBA" id="ARBA00022723"/>
    </source>
</evidence>
<comment type="subcellular location">
    <subcellularLocation>
        <location evidence="1">Endoplasmic reticulum</location>
    </subcellularLocation>
    <subcellularLocation>
        <location evidence="3">Golgi apparatus</location>
    </subcellularLocation>
    <subcellularLocation>
        <location evidence="2">Lysosome</location>
    </subcellularLocation>
    <subcellularLocation>
        <location evidence="4">Secreted</location>
    </subcellularLocation>
</comment>
<evidence type="ECO:0000256" key="1">
    <source>
        <dbReference type="ARBA" id="ARBA00004240"/>
    </source>
</evidence>
<accession>A0ABX8TJ51</accession>
<keyword evidence="12" id="KW-0256">Endoplasmic reticulum</keyword>
<evidence type="ECO:0000256" key="20">
    <source>
        <dbReference type="ARBA" id="ARBA00033328"/>
    </source>
</evidence>
<evidence type="ECO:0000256" key="2">
    <source>
        <dbReference type="ARBA" id="ARBA00004371"/>
    </source>
</evidence>
<keyword evidence="15" id="KW-0482">Metalloprotease</keyword>
<evidence type="ECO:0000313" key="24">
    <source>
        <dbReference type="Proteomes" id="UP000824334"/>
    </source>
</evidence>
<dbReference type="GeneID" id="94374014"/>
<feature type="chain" id="PRO_5047427941" description="Carboxypeptidase Q" evidence="21">
    <location>
        <begin position="23"/>
        <end position="479"/>
    </location>
</feature>
<feature type="signal peptide" evidence="21">
    <location>
        <begin position="1"/>
        <end position="22"/>
    </location>
</feature>
<evidence type="ECO:0000256" key="8">
    <source>
        <dbReference type="ARBA" id="ARBA00022670"/>
    </source>
</evidence>
<keyword evidence="18" id="KW-0458">Lysosome</keyword>
<evidence type="ECO:0000256" key="19">
    <source>
        <dbReference type="ARBA" id="ARBA00025833"/>
    </source>
</evidence>
<keyword evidence="9" id="KW-0479">Metal-binding</keyword>
<keyword evidence="17" id="KW-0325">Glycoprotein</keyword>
<name>A0ABX8TJ51_9CAUL</name>
<evidence type="ECO:0000256" key="5">
    <source>
        <dbReference type="ARBA" id="ARBA00014116"/>
    </source>
</evidence>
<evidence type="ECO:0000313" key="23">
    <source>
        <dbReference type="EMBL" id="QYC10803.1"/>
    </source>
</evidence>
<evidence type="ECO:0000256" key="17">
    <source>
        <dbReference type="ARBA" id="ARBA00023180"/>
    </source>
</evidence>
<feature type="domain" description="Peptidase M28" evidence="22">
    <location>
        <begin position="258"/>
        <end position="452"/>
    </location>
</feature>
<keyword evidence="11" id="KW-0378">Hydrolase</keyword>
<evidence type="ECO:0000256" key="4">
    <source>
        <dbReference type="ARBA" id="ARBA00004613"/>
    </source>
</evidence>
<evidence type="ECO:0000256" key="18">
    <source>
        <dbReference type="ARBA" id="ARBA00023228"/>
    </source>
</evidence>
<organism evidence="23 24">
    <name type="scientific">Brevundimonas nasdae</name>
    <dbReference type="NCBI Taxonomy" id="172043"/>
    <lineage>
        <taxon>Bacteria</taxon>
        <taxon>Pseudomonadati</taxon>
        <taxon>Pseudomonadota</taxon>
        <taxon>Alphaproteobacteria</taxon>
        <taxon>Caulobacterales</taxon>
        <taxon>Caulobacteraceae</taxon>
        <taxon>Brevundimonas</taxon>
    </lineage>
</organism>
<evidence type="ECO:0000256" key="12">
    <source>
        <dbReference type="ARBA" id="ARBA00022824"/>
    </source>
</evidence>
<reference evidence="23 24" key="1">
    <citation type="submission" date="2021-07" db="EMBL/GenBank/DDBJ databases">
        <title>Isolation and characterization of bacteria from a gold mining with a capacity of golden bioaccumulation.</title>
        <authorList>
            <person name="Yang X.J."/>
        </authorList>
    </citation>
    <scope>NUCLEOTIDE SEQUENCE [LARGE SCALE GENOMIC DNA]</scope>
    <source>
        <strain evidence="23 24">Au29</strain>
    </source>
</reference>
<evidence type="ECO:0000256" key="13">
    <source>
        <dbReference type="ARBA" id="ARBA00022833"/>
    </source>
</evidence>
<keyword evidence="24" id="KW-1185">Reference proteome</keyword>
<dbReference type="InterPro" id="IPR007484">
    <property type="entry name" value="Peptidase_M28"/>
</dbReference>
<dbReference type="RefSeq" id="WP_219353529.1">
    <property type="nucleotide sequence ID" value="NZ_CP080034.1"/>
</dbReference>
<comment type="subunit">
    <text evidence="19">Homodimer. The monomeric form is inactive while the homodimer is active.</text>
</comment>
<dbReference type="EMBL" id="CP080034">
    <property type="protein sequence ID" value="QYC10803.1"/>
    <property type="molecule type" value="Genomic_DNA"/>
</dbReference>
<proteinExistence type="predicted"/>
<evidence type="ECO:0000256" key="6">
    <source>
        <dbReference type="ARBA" id="ARBA00022525"/>
    </source>
</evidence>
<dbReference type="Pfam" id="PF04389">
    <property type="entry name" value="Peptidase_M28"/>
    <property type="match status" value="1"/>
</dbReference>
<sequence>MSLRLLTVSALALGLVAAPAVAQDARTEAQAAVIRDAALKSNVALDYVTQITTRFGPRPAGSRSEQQAAAWAADYLRAQGFQNVRIEEFPLVGWERGEDSGAIIGAHPQPLVLAALGHSPATPRGGIEADVVRFTTLDDLRAAPDASVRGKIVYVDLGQMHPMQDGSGYGPQTRVRGAGPGVAAAKGAAAFILRSVGSDENRLPHTGTTQYVDGKATVPSFALSAPDADQVSRLIALGEPVRLRLSSTARTYQTHSQNVIGDLPGATRPDEIIVLGSHMDSWDQGTGAIDDAAGGAITIAAAKAIAASGQRAARTIRVVLYGSEEVAQPTRETGNGGGVYARNQGAAVEKHVIAGESDFGADRVYALRLPAGAQGSDFQKAANRVLYPIGVLSSSQVETEGGVDVGPLGPLGVPFFGLAQDGTRYFDLHHTANDTLDKIDPAQLSQNVAAWAGLVWLIADSDVDFRALRQAAAAAPSAR</sequence>
<evidence type="ECO:0000256" key="3">
    <source>
        <dbReference type="ARBA" id="ARBA00004555"/>
    </source>
</evidence>
<dbReference type="Proteomes" id="UP000824334">
    <property type="component" value="Chromosome"/>
</dbReference>
<protein>
    <recommendedName>
        <fullName evidence="5">Carboxypeptidase Q</fullName>
    </recommendedName>
    <alternativeName>
        <fullName evidence="20">Plasma glutamate carboxypeptidase</fullName>
    </alternativeName>
</protein>
<evidence type="ECO:0000256" key="15">
    <source>
        <dbReference type="ARBA" id="ARBA00023049"/>
    </source>
</evidence>
<keyword evidence="13" id="KW-0862">Zinc</keyword>
<keyword evidence="8" id="KW-0645">Protease</keyword>
<keyword evidence="14" id="KW-0333">Golgi apparatus</keyword>
<dbReference type="InterPro" id="IPR039866">
    <property type="entry name" value="CPQ"/>
</dbReference>
<keyword evidence="10 21" id="KW-0732">Signal</keyword>
<evidence type="ECO:0000256" key="14">
    <source>
        <dbReference type="ARBA" id="ARBA00023034"/>
    </source>
</evidence>
<evidence type="ECO:0000256" key="11">
    <source>
        <dbReference type="ARBA" id="ARBA00022801"/>
    </source>
</evidence>
<evidence type="ECO:0000256" key="16">
    <source>
        <dbReference type="ARBA" id="ARBA00023145"/>
    </source>
</evidence>
<dbReference type="PANTHER" id="PTHR12053:SF3">
    <property type="entry name" value="CARBOXYPEPTIDASE Q"/>
    <property type="match status" value="1"/>
</dbReference>
<dbReference type="PANTHER" id="PTHR12053">
    <property type="entry name" value="PROTEASE FAMILY M28 PLASMA GLUTAMATE CARBOXYPEPTIDASE-RELATED"/>
    <property type="match status" value="1"/>
</dbReference>
<keyword evidence="16" id="KW-0865">Zymogen</keyword>
<evidence type="ECO:0000256" key="10">
    <source>
        <dbReference type="ARBA" id="ARBA00022729"/>
    </source>
</evidence>
<keyword evidence="6" id="KW-0964">Secreted</keyword>
<evidence type="ECO:0000256" key="7">
    <source>
        <dbReference type="ARBA" id="ARBA00022645"/>
    </source>
</evidence>
<evidence type="ECO:0000259" key="22">
    <source>
        <dbReference type="Pfam" id="PF04389"/>
    </source>
</evidence>